<dbReference type="EC" id="3.1.-.-" evidence="10"/>
<evidence type="ECO:0000256" key="4">
    <source>
        <dbReference type="ARBA" id="ARBA00022759"/>
    </source>
</evidence>
<dbReference type="CDD" id="cd09867">
    <property type="entry name" value="PIN_FEN1"/>
    <property type="match status" value="1"/>
</dbReference>
<dbReference type="GO" id="GO:0003677">
    <property type="term" value="F:DNA binding"/>
    <property type="evidence" value="ECO:0007669"/>
    <property type="project" value="UniProtKB-UniRule"/>
</dbReference>
<accession>A0A7C2BK12</accession>
<dbReference type="SMART" id="SM00484">
    <property type="entry name" value="XPGI"/>
    <property type="match status" value="1"/>
</dbReference>
<dbReference type="Pfam" id="PF00752">
    <property type="entry name" value="XPG_N"/>
    <property type="match status" value="1"/>
</dbReference>
<keyword evidence="2 10" id="KW-0540">Nuclease</keyword>
<keyword evidence="3 10" id="KW-0479">Metal-binding</keyword>
<sequence length="353" mass="39890">MGVNLKDLIPEDAKIIIENMRVLRGKVIAIDAYNTLYQFLSAIRQPDGTPLMDSQGRITSHLSGLFYRSINLVEEGLKIVYVFDGKPPELKARELERRKALKEESARKYEAAVEAGDLEAARRYAMMASKLTDEMVKEAKRLLDALGIPWVQAPAEGEAQAAYLVKKGDAHASASQDYDSLLFGSPRLIRNLTISGKRKLPRREEYVEVKPEMIELNTLLSKLNLSLENLVDIGILVGTDYNPEGFEGIGVKKAYQLVKTYGSIEKIPKALLKSSVEVDVLKIKKYFLQPPVTDSYRIEWRGPDEKLVYEILVNEHDFSEDRVKNALERYIKAYKENIKGVQTGLGKWFAKPP</sequence>
<dbReference type="PRINTS" id="PR00853">
    <property type="entry name" value="XPGRADSUPER"/>
</dbReference>
<dbReference type="SUPFAM" id="SSF88723">
    <property type="entry name" value="PIN domain-like"/>
    <property type="match status" value="1"/>
</dbReference>
<dbReference type="NCBIfam" id="TIGR03674">
    <property type="entry name" value="fen_arch"/>
    <property type="match status" value="1"/>
</dbReference>
<comment type="similarity">
    <text evidence="10">Belongs to the XPG/RAD2 endonuclease family. FEN1 subfamily.</text>
</comment>
<feature type="binding site" evidence="10">
    <location>
        <position position="158"/>
    </location>
    <ligand>
        <name>Mg(2+)</name>
        <dbReference type="ChEBI" id="CHEBI:18420"/>
        <label>1</label>
    </ligand>
</feature>
<evidence type="ECO:0000256" key="10">
    <source>
        <dbReference type="HAMAP-Rule" id="MF_00614"/>
    </source>
</evidence>
<evidence type="ECO:0000256" key="8">
    <source>
        <dbReference type="ARBA" id="ARBA00022842"/>
    </source>
</evidence>
<dbReference type="GO" id="GO:0006281">
    <property type="term" value="P:DNA repair"/>
    <property type="evidence" value="ECO:0007669"/>
    <property type="project" value="UniProtKB-UniRule"/>
</dbReference>
<dbReference type="InterPro" id="IPR029060">
    <property type="entry name" value="PIN-like_dom_sf"/>
</dbReference>
<evidence type="ECO:0000256" key="5">
    <source>
        <dbReference type="ARBA" id="ARBA00022763"/>
    </source>
</evidence>
<proteinExistence type="inferred from homology"/>
<evidence type="ECO:0000256" key="6">
    <source>
        <dbReference type="ARBA" id="ARBA00022801"/>
    </source>
</evidence>
<feature type="domain" description="XPG-I" evidence="11">
    <location>
        <begin position="144"/>
        <end position="225"/>
    </location>
</feature>
<dbReference type="InterPro" id="IPR006084">
    <property type="entry name" value="XPG/Rad2"/>
</dbReference>
<comment type="caution">
    <text evidence="10">Lacks conserved residue(s) required for the propagation of feature annotation.</text>
</comment>
<feature type="binding site" evidence="10">
    <location>
        <position position="177"/>
    </location>
    <ligand>
        <name>Mg(2+)</name>
        <dbReference type="ChEBI" id="CHEBI:18420"/>
        <label>2</label>
    </ligand>
</feature>
<dbReference type="SMART" id="SM00485">
    <property type="entry name" value="XPGN"/>
    <property type="match status" value="1"/>
</dbReference>
<dbReference type="HAMAP" id="MF_00614">
    <property type="entry name" value="Fen"/>
    <property type="match status" value="1"/>
</dbReference>
<dbReference type="FunFam" id="3.40.50.1010:FF:000016">
    <property type="entry name" value="Flap endonuclease 1"/>
    <property type="match status" value="1"/>
</dbReference>
<evidence type="ECO:0000259" key="11">
    <source>
        <dbReference type="SMART" id="SM00484"/>
    </source>
</evidence>
<feature type="binding site" evidence="10">
    <location>
        <position position="240"/>
    </location>
    <ligand>
        <name>Mg(2+)</name>
        <dbReference type="ChEBI" id="CHEBI:18420"/>
        <label>2</label>
    </ligand>
</feature>
<dbReference type="PANTHER" id="PTHR11081">
    <property type="entry name" value="FLAP ENDONUCLEASE FAMILY MEMBER"/>
    <property type="match status" value="1"/>
</dbReference>
<dbReference type="InterPro" id="IPR006085">
    <property type="entry name" value="XPG_DNA_repair_N"/>
</dbReference>
<protein>
    <recommendedName>
        <fullName evidence="10">Flap endonuclease 1</fullName>
        <shortName evidence="10">FEN-1</shortName>
        <ecNumber evidence="10">3.1.-.-</ecNumber>
    </recommendedName>
    <alternativeName>
        <fullName evidence="10">Flap structure-specific endonuclease 1</fullName>
    </alternativeName>
</protein>
<organism evidence="13">
    <name type="scientific">Thermosphaera aggregans</name>
    <dbReference type="NCBI Taxonomy" id="54254"/>
    <lineage>
        <taxon>Archaea</taxon>
        <taxon>Thermoproteota</taxon>
        <taxon>Thermoprotei</taxon>
        <taxon>Desulfurococcales</taxon>
        <taxon>Desulfurococcaceae</taxon>
        <taxon>Thermosphaera</taxon>
    </lineage>
</organism>
<dbReference type="Gene3D" id="1.10.150.20">
    <property type="entry name" value="5' to 3' exonuclease, C-terminal subdomain"/>
    <property type="match status" value="1"/>
</dbReference>
<dbReference type="GO" id="GO:0008409">
    <property type="term" value="F:5'-3' exonuclease activity"/>
    <property type="evidence" value="ECO:0007669"/>
    <property type="project" value="UniProtKB-UniRule"/>
</dbReference>
<keyword evidence="5 10" id="KW-0227">DNA damage</keyword>
<feature type="domain" description="XPG N-terminal" evidence="12">
    <location>
        <begin position="1"/>
        <end position="105"/>
    </location>
</feature>
<dbReference type="SMART" id="SM00279">
    <property type="entry name" value="HhH2"/>
    <property type="match status" value="1"/>
</dbReference>
<feature type="binding site" evidence="10">
    <location>
        <position position="156"/>
    </location>
    <ligand>
        <name>Mg(2+)</name>
        <dbReference type="ChEBI" id="CHEBI:18420"/>
        <label>1</label>
    </ligand>
</feature>
<evidence type="ECO:0000256" key="3">
    <source>
        <dbReference type="ARBA" id="ARBA00022723"/>
    </source>
</evidence>
<dbReference type="InterPro" id="IPR019973">
    <property type="entry name" value="Flap_endonuc_arc"/>
</dbReference>
<dbReference type="InterPro" id="IPR008918">
    <property type="entry name" value="HhH2"/>
</dbReference>
<dbReference type="AlphaFoldDB" id="A0A7C2BK12"/>
<dbReference type="EMBL" id="DSJT01000004">
    <property type="protein sequence ID" value="HEF86931.1"/>
    <property type="molecule type" value="Genomic_DNA"/>
</dbReference>
<feature type="region of interest" description="Interaction with PCNA" evidence="10">
    <location>
        <begin position="341"/>
        <end position="349"/>
    </location>
</feature>
<gene>
    <name evidence="10" type="primary">fen</name>
    <name evidence="13" type="ORF">ENP55_01220</name>
</gene>
<feature type="binding site" evidence="10">
    <location>
        <position position="84"/>
    </location>
    <ligand>
        <name>Mg(2+)</name>
        <dbReference type="ChEBI" id="CHEBI:18420"/>
        <label>1</label>
    </ligand>
</feature>
<dbReference type="FunFam" id="1.10.150.20:FF:000087">
    <property type="entry name" value="Flap endonuclease 1"/>
    <property type="match status" value="1"/>
</dbReference>
<dbReference type="GO" id="GO:0043137">
    <property type="term" value="P:DNA replication, removal of RNA primer"/>
    <property type="evidence" value="ECO:0007669"/>
    <property type="project" value="UniProtKB-UniRule"/>
</dbReference>
<evidence type="ECO:0000256" key="9">
    <source>
        <dbReference type="ARBA" id="ARBA00023204"/>
    </source>
</evidence>
<dbReference type="InterPro" id="IPR006086">
    <property type="entry name" value="XPG-I_dom"/>
</dbReference>
<dbReference type="Pfam" id="PF00867">
    <property type="entry name" value="XPG_I"/>
    <property type="match status" value="1"/>
</dbReference>
<dbReference type="CDD" id="cd09903">
    <property type="entry name" value="H3TH_FEN1-Arc"/>
    <property type="match status" value="1"/>
</dbReference>
<dbReference type="Gene3D" id="3.40.50.1010">
    <property type="entry name" value="5'-nuclease"/>
    <property type="match status" value="1"/>
</dbReference>
<evidence type="ECO:0000256" key="1">
    <source>
        <dbReference type="ARBA" id="ARBA00022705"/>
    </source>
</evidence>
<dbReference type="InterPro" id="IPR023426">
    <property type="entry name" value="Flap_endonuc"/>
</dbReference>
<name>A0A7C2BK12_9CREN</name>
<dbReference type="InterPro" id="IPR036279">
    <property type="entry name" value="5-3_exonuclease_C_sf"/>
</dbReference>
<dbReference type="GO" id="GO:0017108">
    <property type="term" value="F:5'-flap endonuclease activity"/>
    <property type="evidence" value="ECO:0007669"/>
    <property type="project" value="UniProtKB-UniRule"/>
</dbReference>
<comment type="caution">
    <text evidence="13">The sequence shown here is derived from an EMBL/GenBank/DDBJ whole genome shotgun (WGS) entry which is preliminary data.</text>
</comment>
<evidence type="ECO:0000256" key="7">
    <source>
        <dbReference type="ARBA" id="ARBA00022839"/>
    </source>
</evidence>
<comment type="cofactor">
    <cofactor evidence="10">
        <name>Mg(2+)</name>
        <dbReference type="ChEBI" id="CHEBI:18420"/>
    </cofactor>
    <text evidence="10">Binds 2 magnesium ions per subunit. They probably participate in the reaction catalyzed by the enzyme. May bind an additional third magnesium ion after substrate binding.</text>
</comment>
<keyword evidence="9 10" id="KW-0234">DNA repair</keyword>
<keyword evidence="6 10" id="KW-0378">Hydrolase</keyword>
<keyword evidence="4 10" id="KW-0255">Endonuclease</keyword>
<keyword evidence="7 10" id="KW-0269">Exonuclease</keyword>
<feature type="binding site" evidence="10">
    <location>
        <position position="31"/>
    </location>
    <ligand>
        <name>Mg(2+)</name>
        <dbReference type="ChEBI" id="CHEBI:18420"/>
        <label>1</label>
    </ligand>
</feature>
<evidence type="ECO:0000313" key="13">
    <source>
        <dbReference type="EMBL" id="HEF86931.1"/>
    </source>
</evidence>
<comment type="subunit">
    <text evidence="10">Interacts with PCNA. PCNA stimulates the nuclease activity without altering cleavage specificity.</text>
</comment>
<keyword evidence="1 10" id="KW-0235">DNA replication</keyword>
<keyword evidence="8 10" id="KW-0460">Magnesium</keyword>
<evidence type="ECO:0000256" key="2">
    <source>
        <dbReference type="ARBA" id="ARBA00022722"/>
    </source>
</evidence>
<dbReference type="PANTHER" id="PTHR11081:SF9">
    <property type="entry name" value="FLAP ENDONUCLEASE 1"/>
    <property type="match status" value="1"/>
</dbReference>
<comment type="function">
    <text evidence="10">Structure-specific nuclease with 5'-flap endonuclease and 5'-3' exonuclease activities involved in DNA replication and repair. During DNA replication, cleaves the 5'-overhanging flap structure that is generated by displacement synthesis when DNA polymerase encounters the 5'-end of a downstream Okazaki fragment. Binds the unpaired 3'-DNA end and kinks the DNA to facilitate 5' cleavage specificity. Cleaves one nucleotide into the double-stranded DNA from the junction in flap DNA, leaving a nick for ligation. Also involved in the base excision repair (BER) pathway. Acts as a genome stabilization factor that prevents flaps from equilibrating into structurs that lead to duplications and deletions. Also possesses 5'-3' exonuclease activity on nicked or gapped double-stranded DNA.</text>
</comment>
<dbReference type="SUPFAM" id="SSF47807">
    <property type="entry name" value="5' to 3' exonuclease, C-terminal subdomain"/>
    <property type="match status" value="1"/>
</dbReference>
<evidence type="ECO:0000259" key="12">
    <source>
        <dbReference type="SMART" id="SM00485"/>
    </source>
</evidence>
<feature type="binding site" evidence="10">
    <location>
        <position position="179"/>
    </location>
    <ligand>
        <name>Mg(2+)</name>
        <dbReference type="ChEBI" id="CHEBI:18420"/>
        <label>2</label>
    </ligand>
</feature>
<dbReference type="GO" id="GO:0000287">
    <property type="term" value="F:magnesium ion binding"/>
    <property type="evidence" value="ECO:0007669"/>
    <property type="project" value="UniProtKB-UniRule"/>
</dbReference>
<reference evidence="13" key="1">
    <citation type="journal article" date="2020" name="mSystems">
        <title>Genome- and Community-Level Interaction Insights into Carbon Utilization and Element Cycling Functions of Hydrothermarchaeota in Hydrothermal Sediment.</title>
        <authorList>
            <person name="Zhou Z."/>
            <person name="Liu Y."/>
            <person name="Xu W."/>
            <person name="Pan J."/>
            <person name="Luo Z.H."/>
            <person name="Li M."/>
        </authorList>
    </citation>
    <scope>NUCLEOTIDE SEQUENCE [LARGE SCALE GENOMIC DNA]</scope>
    <source>
        <strain evidence="13">SpSt-23</strain>
    </source>
</reference>